<gene>
    <name evidence="8" type="ORF">Esi_0076_0013</name>
</gene>
<evidence type="ECO:0000256" key="3">
    <source>
        <dbReference type="ARBA" id="ARBA00022806"/>
    </source>
</evidence>
<feature type="domain" description="Helicase ATP-binding" evidence="6">
    <location>
        <begin position="40"/>
        <end position="256"/>
    </location>
</feature>
<dbReference type="Pfam" id="PF00271">
    <property type="entry name" value="Helicase_C"/>
    <property type="match status" value="1"/>
</dbReference>
<dbReference type="GO" id="GO:0003723">
    <property type="term" value="F:RNA binding"/>
    <property type="evidence" value="ECO:0007669"/>
    <property type="project" value="TreeGrafter"/>
</dbReference>
<evidence type="ECO:0000256" key="5">
    <source>
        <dbReference type="SAM" id="MobiDB-lite"/>
    </source>
</evidence>
<feature type="compositionally biased region" description="Gly residues" evidence="5">
    <location>
        <begin position="317"/>
        <end position="328"/>
    </location>
</feature>
<dbReference type="Gene3D" id="3.40.50.300">
    <property type="entry name" value="P-loop containing nucleotide triphosphate hydrolases"/>
    <property type="match status" value="2"/>
</dbReference>
<evidence type="ECO:0000256" key="1">
    <source>
        <dbReference type="ARBA" id="ARBA00022741"/>
    </source>
</evidence>
<dbReference type="GO" id="GO:0005524">
    <property type="term" value="F:ATP binding"/>
    <property type="evidence" value="ECO:0007669"/>
    <property type="project" value="UniProtKB-KW"/>
</dbReference>
<feature type="region of interest" description="Disordered" evidence="5">
    <location>
        <begin position="314"/>
        <end position="353"/>
    </location>
</feature>
<dbReference type="CDD" id="cd00268">
    <property type="entry name" value="DEADc"/>
    <property type="match status" value="1"/>
</dbReference>
<accession>D8LSP0</accession>
<dbReference type="PANTHER" id="PTHR47963:SF10">
    <property type="entry name" value="ATP-DEPENDENT RNA HELICASE DDX6_DHH1"/>
    <property type="match status" value="1"/>
</dbReference>
<keyword evidence="1" id="KW-0547">Nucleotide-binding</keyword>
<reference evidence="8 9" key="1">
    <citation type="journal article" date="2010" name="Nature">
        <title>The Ectocarpus genome and the independent evolution of multicellularity in brown algae.</title>
        <authorList>
            <person name="Cock J.M."/>
            <person name="Sterck L."/>
            <person name="Rouze P."/>
            <person name="Scornet D."/>
            <person name="Allen A.E."/>
            <person name="Amoutzias G."/>
            <person name="Anthouard V."/>
            <person name="Artiguenave F."/>
            <person name="Aury J.M."/>
            <person name="Badger J.H."/>
            <person name="Beszteri B."/>
            <person name="Billiau K."/>
            <person name="Bonnet E."/>
            <person name="Bothwell J.H."/>
            <person name="Bowler C."/>
            <person name="Boyen C."/>
            <person name="Brownlee C."/>
            <person name="Carrano C.J."/>
            <person name="Charrier B."/>
            <person name="Cho G.Y."/>
            <person name="Coelho S.M."/>
            <person name="Collen J."/>
            <person name="Corre E."/>
            <person name="Da Silva C."/>
            <person name="Delage L."/>
            <person name="Delaroque N."/>
            <person name="Dittami S.M."/>
            <person name="Doulbeau S."/>
            <person name="Elias M."/>
            <person name="Farnham G."/>
            <person name="Gachon C.M."/>
            <person name="Gschloessl B."/>
            <person name="Heesch S."/>
            <person name="Jabbari K."/>
            <person name="Jubin C."/>
            <person name="Kawai H."/>
            <person name="Kimura K."/>
            <person name="Kloareg B."/>
            <person name="Kupper F.C."/>
            <person name="Lang D."/>
            <person name="Le Bail A."/>
            <person name="Leblanc C."/>
            <person name="Lerouge P."/>
            <person name="Lohr M."/>
            <person name="Lopez P.J."/>
            <person name="Martens C."/>
            <person name="Maumus F."/>
            <person name="Michel G."/>
            <person name="Miranda-Saavedra D."/>
            <person name="Morales J."/>
            <person name="Moreau H."/>
            <person name="Motomura T."/>
            <person name="Nagasato C."/>
            <person name="Napoli C.A."/>
            <person name="Nelson D.R."/>
            <person name="Nyvall-Collen P."/>
            <person name="Peters A.F."/>
            <person name="Pommier C."/>
            <person name="Potin P."/>
            <person name="Poulain J."/>
            <person name="Quesneville H."/>
            <person name="Read B."/>
            <person name="Rensing S.A."/>
            <person name="Ritter A."/>
            <person name="Rousvoal S."/>
            <person name="Samanta M."/>
            <person name="Samson G."/>
            <person name="Schroeder D.C."/>
            <person name="Segurens B."/>
            <person name="Strittmatter M."/>
            <person name="Tonon T."/>
            <person name="Tregear J.W."/>
            <person name="Valentin K."/>
            <person name="von Dassow P."/>
            <person name="Yamagishi T."/>
            <person name="Van de Peer Y."/>
            <person name="Wincker P."/>
        </authorList>
    </citation>
    <scope>NUCLEOTIDE SEQUENCE [LARGE SCALE GENOMIC DNA]</scope>
    <source>
        <strain evidence="9">Ec32 / CCAP1310/4</strain>
    </source>
</reference>
<dbReference type="GO" id="GO:0016787">
    <property type="term" value="F:hydrolase activity"/>
    <property type="evidence" value="ECO:0007669"/>
    <property type="project" value="UniProtKB-KW"/>
</dbReference>
<dbReference type="InterPro" id="IPR027417">
    <property type="entry name" value="P-loop_NTPase"/>
</dbReference>
<dbReference type="Pfam" id="PF00270">
    <property type="entry name" value="DEAD"/>
    <property type="match status" value="1"/>
</dbReference>
<dbReference type="EMBL" id="FN648992">
    <property type="protein sequence ID" value="CBN75240.1"/>
    <property type="molecule type" value="Genomic_DNA"/>
</dbReference>
<keyword evidence="4" id="KW-0067">ATP-binding</keyword>
<dbReference type="SMART" id="SM00487">
    <property type="entry name" value="DEXDc"/>
    <property type="match status" value="1"/>
</dbReference>
<evidence type="ECO:0000259" key="7">
    <source>
        <dbReference type="PROSITE" id="PS51194"/>
    </source>
</evidence>
<feature type="domain" description="Helicase C-terminal" evidence="7">
    <location>
        <begin position="281"/>
        <end position="465"/>
    </location>
</feature>
<evidence type="ECO:0000313" key="9">
    <source>
        <dbReference type="Proteomes" id="UP000002630"/>
    </source>
</evidence>
<dbReference type="InterPro" id="IPR044742">
    <property type="entry name" value="DEAD/DEAH_RhlB"/>
</dbReference>
<dbReference type="PROSITE" id="PS51192">
    <property type="entry name" value="HELICASE_ATP_BIND_1"/>
    <property type="match status" value="1"/>
</dbReference>
<evidence type="ECO:0000256" key="4">
    <source>
        <dbReference type="ARBA" id="ARBA00022840"/>
    </source>
</evidence>
<dbReference type="InterPro" id="IPR011545">
    <property type="entry name" value="DEAD/DEAH_box_helicase_dom"/>
</dbReference>
<dbReference type="Proteomes" id="UP000002630">
    <property type="component" value="Linkage Group LG10"/>
</dbReference>
<name>D8LSP0_ECTSI</name>
<dbReference type="eggNOG" id="KOG0327">
    <property type="taxonomic scope" value="Eukaryota"/>
</dbReference>
<organism evidence="8 9">
    <name type="scientific">Ectocarpus siliculosus</name>
    <name type="common">Brown alga</name>
    <name type="synonym">Conferva siliculosa</name>
    <dbReference type="NCBI Taxonomy" id="2880"/>
    <lineage>
        <taxon>Eukaryota</taxon>
        <taxon>Sar</taxon>
        <taxon>Stramenopiles</taxon>
        <taxon>Ochrophyta</taxon>
        <taxon>PX clade</taxon>
        <taxon>Phaeophyceae</taxon>
        <taxon>Ectocarpales</taxon>
        <taxon>Ectocarpaceae</taxon>
        <taxon>Ectocarpus</taxon>
    </lineage>
</organism>
<keyword evidence="9" id="KW-1185">Reference proteome</keyword>
<proteinExistence type="predicted"/>
<dbReference type="PROSITE" id="PS51194">
    <property type="entry name" value="HELICASE_CTER"/>
    <property type="match status" value="1"/>
</dbReference>
<sequence length="465" mass="50460">MMARTFRELFRGRLPDWLLNRLEQLGFATPTLVQRQALEVILGEEKHDAVLHAQTGSGKTLAFLLPLLGRVDPSRAAVQGLVVVPTRELGLQVAGVAKRLAAGTSSGRDSKIQVMSVLEGSSNKRQRAWAWADPPHIVIGNPESLTRLVTTGAVRVNAVSYVVVDEVDACLLSEGTRASLHELLARSLSPTHADEDEGEDEEGAARLAEVGAGRVTGAAAPVNRKLRDRQTVFASATVPQHNHFIRQCVQKQWTLTEPVHVQVHAKEAMPPCLSHYYVVCPPEKKLAVLRTDTRGLVFALATKPLEGIAASLDKALGGRGSGGGGGGERGGREQQQQQQQQAKGWDEQPPQPPLAEFLRQELGLNARADAMSLFREGKTRLLVSTDMAARGLDVPEITHVFNLDLPLDGEGYVHRGGRAGRLGRPGKVISLVTPQQEFVIRRLGNGIGVDIKKINLGSSRRRPKR</sequence>
<dbReference type="InterPro" id="IPR050547">
    <property type="entry name" value="DEAD_box_RNA_helicases"/>
</dbReference>
<dbReference type="SUPFAM" id="SSF52540">
    <property type="entry name" value="P-loop containing nucleoside triphosphate hydrolases"/>
    <property type="match status" value="1"/>
</dbReference>
<evidence type="ECO:0000256" key="2">
    <source>
        <dbReference type="ARBA" id="ARBA00022801"/>
    </source>
</evidence>
<dbReference type="OMA" id="ACACRER"/>
<dbReference type="PANTHER" id="PTHR47963">
    <property type="entry name" value="DEAD-BOX ATP-DEPENDENT RNA HELICASE 47, MITOCHONDRIAL"/>
    <property type="match status" value="1"/>
</dbReference>
<dbReference type="InterPro" id="IPR014001">
    <property type="entry name" value="Helicase_ATP-bd"/>
</dbReference>
<dbReference type="InterPro" id="IPR001650">
    <property type="entry name" value="Helicase_C-like"/>
</dbReference>
<keyword evidence="3 8" id="KW-0347">Helicase</keyword>
<dbReference type="GO" id="GO:0003724">
    <property type="term" value="F:RNA helicase activity"/>
    <property type="evidence" value="ECO:0007669"/>
    <property type="project" value="TreeGrafter"/>
</dbReference>
<dbReference type="AlphaFoldDB" id="D8LSP0"/>
<dbReference type="OrthoDB" id="10256233at2759"/>
<evidence type="ECO:0000313" key="8">
    <source>
        <dbReference type="EMBL" id="CBN75240.1"/>
    </source>
</evidence>
<dbReference type="SMART" id="SM00490">
    <property type="entry name" value="HELICc"/>
    <property type="match status" value="1"/>
</dbReference>
<dbReference type="InParanoid" id="D8LSP0"/>
<dbReference type="EMBL" id="FN649735">
    <property type="protein sequence ID" value="CBN75240.1"/>
    <property type="molecule type" value="Genomic_DNA"/>
</dbReference>
<evidence type="ECO:0000259" key="6">
    <source>
        <dbReference type="PROSITE" id="PS51192"/>
    </source>
</evidence>
<keyword evidence="2" id="KW-0378">Hydrolase</keyword>
<protein>
    <submittedName>
        <fullName evidence="8">DEAD box helicase</fullName>
    </submittedName>
</protein>
<dbReference type="STRING" id="2880.D8LSP0"/>